<reference evidence="2 3" key="1">
    <citation type="submission" date="2021-06" db="EMBL/GenBank/DDBJ databases">
        <authorList>
            <person name="Kallberg Y."/>
            <person name="Tangrot J."/>
            <person name="Rosling A."/>
        </authorList>
    </citation>
    <scope>NUCLEOTIDE SEQUENCE [LARGE SCALE GENOMIC DNA]</scope>
    <source>
        <strain evidence="2 3">120-4 pot B 10/14</strain>
    </source>
</reference>
<evidence type="ECO:0000313" key="2">
    <source>
        <dbReference type="EMBL" id="CAG8836382.1"/>
    </source>
</evidence>
<accession>A0ABN7WN09</accession>
<dbReference type="EMBL" id="CAJVQB010053459">
    <property type="protein sequence ID" value="CAG8836382.1"/>
    <property type="molecule type" value="Genomic_DNA"/>
</dbReference>
<proteinExistence type="predicted"/>
<keyword evidence="3" id="KW-1185">Reference proteome</keyword>
<feature type="compositionally biased region" description="Acidic residues" evidence="1">
    <location>
        <begin position="1"/>
        <end position="13"/>
    </location>
</feature>
<feature type="non-terminal residue" evidence="2">
    <location>
        <position position="1"/>
    </location>
</feature>
<organism evidence="2 3">
    <name type="scientific">Gigaspora margarita</name>
    <dbReference type="NCBI Taxonomy" id="4874"/>
    <lineage>
        <taxon>Eukaryota</taxon>
        <taxon>Fungi</taxon>
        <taxon>Fungi incertae sedis</taxon>
        <taxon>Mucoromycota</taxon>
        <taxon>Glomeromycotina</taxon>
        <taxon>Glomeromycetes</taxon>
        <taxon>Diversisporales</taxon>
        <taxon>Gigasporaceae</taxon>
        <taxon>Gigaspora</taxon>
    </lineage>
</organism>
<name>A0ABN7WN09_GIGMA</name>
<protein>
    <submittedName>
        <fullName evidence="2">5685_t:CDS:1</fullName>
    </submittedName>
</protein>
<gene>
    <name evidence="2" type="ORF">GMARGA_LOCUS33008</name>
</gene>
<evidence type="ECO:0000256" key="1">
    <source>
        <dbReference type="SAM" id="MobiDB-lite"/>
    </source>
</evidence>
<dbReference type="Proteomes" id="UP000789901">
    <property type="component" value="Unassembled WGS sequence"/>
</dbReference>
<comment type="caution">
    <text evidence="2">The sequence shown here is derived from an EMBL/GenBank/DDBJ whole genome shotgun (WGS) entry which is preliminary data.</text>
</comment>
<evidence type="ECO:0000313" key="3">
    <source>
        <dbReference type="Proteomes" id="UP000789901"/>
    </source>
</evidence>
<feature type="region of interest" description="Disordered" evidence="1">
    <location>
        <begin position="1"/>
        <end position="35"/>
    </location>
</feature>
<sequence>NSEEEQENQEDLPENLKKTEKEPEDNDSNNVEKDQVRKYKNILKKFGKLLVYKRPRVETSEIEQEDQEVLSEQKIRTKLKTSWKIIILHPQ</sequence>